<dbReference type="CDD" id="cd00038">
    <property type="entry name" value="CAP_ED"/>
    <property type="match status" value="1"/>
</dbReference>
<feature type="transmembrane region" description="Helical" evidence="11">
    <location>
        <begin position="379"/>
        <end position="400"/>
    </location>
</feature>
<evidence type="ECO:0000313" key="14">
    <source>
        <dbReference type="Proteomes" id="UP001642464"/>
    </source>
</evidence>
<dbReference type="InterPro" id="IPR006153">
    <property type="entry name" value="Cation/H_exchanger_TM"/>
</dbReference>
<feature type="region of interest" description="Disordered" evidence="10">
    <location>
        <begin position="549"/>
        <end position="571"/>
    </location>
</feature>
<feature type="transmembrane region" description="Helical" evidence="11">
    <location>
        <begin position="120"/>
        <end position="146"/>
    </location>
</feature>
<dbReference type="SMART" id="SM00100">
    <property type="entry name" value="cNMP"/>
    <property type="match status" value="1"/>
</dbReference>
<evidence type="ECO:0000256" key="6">
    <source>
        <dbReference type="ARBA" id="ARBA00023053"/>
    </source>
</evidence>
<dbReference type="Gene3D" id="6.10.140.1330">
    <property type="match status" value="1"/>
</dbReference>
<feature type="transmembrane region" description="Helical" evidence="11">
    <location>
        <begin position="249"/>
        <end position="266"/>
    </location>
</feature>
<keyword evidence="14" id="KW-1185">Reference proteome</keyword>
<feature type="transmembrane region" description="Helical" evidence="11">
    <location>
        <begin position="91"/>
        <end position="108"/>
    </location>
</feature>
<evidence type="ECO:0000256" key="3">
    <source>
        <dbReference type="ARBA" id="ARBA00022475"/>
    </source>
</evidence>
<dbReference type="Pfam" id="PF00999">
    <property type="entry name" value="Na_H_Exchanger"/>
    <property type="match status" value="1"/>
</dbReference>
<feature type="domain" description="Cyclic nucleotide-binding" evidence="12">
    <location>
        <begin position="805"/>
        <end position="916"/>
    </location>
</feature>
<keyword evidence="8 11" id="KW-0472">Membrane</keyword>
<feature type="compositionally biased region" description="Low complexity" evidence="10">
    <location>
        <begin position="554"/>
        <end position="571"/>
    </location>
</feature>
<keyword evidence="6" id="KW-0915">Sodium</keyword>
<feature type="transmembrane region" description="Helical" evidence="11">
    <location>
        <begin position="54"/>
        <end position="71"/>
    </location>
</feature>
<dbReference type="Gene3D" id="2.60.120.10">
    <property type="entry name" value="Jelly Rolls"/>
    <property type="match status" value="1"/>
</dbReference>
<keyword evidence="7" id="KW-0406">Ion transport</keyword>
<dbReference type="InterPro" id="IPR018422">
    <property type="entry name" value="Cation/H_exchanger_CPA1"/>
</dbReference>
<comment type="caution">
    <text evidence="13">The sequence shown here is derived from an EMBL/GenBank/DDBJ whole genome shotgun (WGS) entry which is preliminary data.</text>
</comment>
<name>A0ABP0KJW2_9DINO</name>
<feature type="compositionally biased region" description="Polar residues" evidence="10">
    <location>
        <begin position="1110"/>
        <end position="1127"/>
    </location>
</feature>
<evidence type="ECO:0000259" key="12">
    <source>
        <dbReference type="PROSITE" id="PS50042"/>
    </source>
</evidence>
<feature type="compositionally biased region" description="Basic residues" evidence="10">
    <location>
        <begin position="1068"/>
        <end position="1079"/>
    </location>
</feature>
<gene>
    <name evidence="13" type="ORF">SCF082_LOCUS17777</name>
</gene>
<evidence type="ECO:0000256" key="5">
    <source>
        <dbReference type="ARBA" id="ARBA00022989"/>
    </source>
</evidence>
<keyword evidence="4 11" id="KW-0812">Transmembrane</keyword>
<dbReference type="InterPro" id="IPR018490">
    <property type="entry name" value="cNMP-bd_dom_sf"/>
</dbReference>
<dbReference type="PANTHER" id="PTHR10110:SF86">
    <property type="entry name" value="SODIUM_HYDROGEN EXCHANGER 7"/>
    <property type="match status" value="1"/>
</dbReference>
<evidence type="ECO:0000256" key="4">
    <source>
        <dbReference type="ARBA" id="ARBA00022692"/>
    </source>
</evidence>
<reference evidence="13 14" key="1">
    <citation type="submission" date="2024-02" db="EMBL/GenBank/DDBJ databases">
        <authorList>
            <person name="Chen Y."/>
            <person name="Shah S."/>
            <person name="Dougan E. K."/>
            <person name="Thang M."/>
            <person name="Chan C."/>
        </authorList>
    </citation>
    <scope>NUCLEOTIDE SEQUENCE [LARGE SCALE GENOMIC DNA]</scope>
</reference>
<comment type="subcellular location">
    <subcellularLocation>
        <location evidence="1">Cell membrane</location>
        <topology evidence="1">Multi-pass membrane protein</topology>
    </subcellularLocation>
</comment>
<evidence type="ECO:0000256" key="7">
    <source>
        <dbReference type="ARBA" id="ARBA00023065"/>
    </source>
</evidence>
<dbReference type="EMBL" id="CAXAMM010011822">
    <property type="protein sequence ID" value="CAK9027120.1"/>
    <property type="molecule type" value="Genomic_DNA"/>
</dbReference>
<dbReference type="InterPro" id="IPR000595">
    <property type="entry name" value="cNMP-bd_dom"/>
</dbReference>
<dbReference type="PROSITE" id="PS50042">
    <property type="entry name" value="CNMP_BINDING_3"/>
    <property type="match status" value="1"/>
</dbReference>
<keyword evidence="2" id="KW-0813">Transport</keyword>
<protein>
    <submittedName>
        <fullName evidence="13">Sodium/hydrogen exchanger 8 (Na(+)/H(+) exchanger 8) (NHE-8) (Protein SALT OVERLY SENSITIVE 1B)</fullName>
    </submittedName>
</protein>
<dbReference type="Pfam" id="PF00027">
    <property type="entry name" value="cNMP_binding"/>
    <property type="match status" value="1"/>
</dbReference>
<dbReference type="InterPro" id="IPR014710">
    <property type="entry name" value="RmlC-like_jellyroll"/>
</dbReference>
<feature type="transmembrane region" description="Helical" evidence="11">
    <location>
        <begin position="272"/>
        <end position="288"/>
    </location>
</feature>
<keyword evidence="9" id="KW-0739">Sodium transport</keyword>
<proteinExistence type="predicted"/>
<feature type="transmembrane region" description="Helical" evidence="11">
    <location>
        <begin position="222"/>
        <end position="242"/>
    </location>
</feature>
<sequence length="1147" mass="126627">MATGGNETLVCVAREGNGKEDVTFLGSFAILALGIGVGISMLKRNFGHLLRAPFTLIVFLVGMLLGAVHSVQDLGALSDSIRNWRGLDPEVLLFIFLPPLLFVSAFEVEYHVFRRLMGQAVLLATVGVLINVFLIAGVSFSFGYGWTLIEGLLFGSMFGATDPVAVVALLHELGAPETLSVLIEGESLLNDGVGFVLFIAFFEQLSGREDFTGGEIVLRVLTSSFFGLMLGVGSGLLGLFALQQIWEDTVVAVALTVVLVWGTFFVSEALHVSGVIAVVALGIVFAAYEDGYIQYEVSLSLKRYWKKVEYMVNTVLFGFSGGIIVDVLLRAEETFEMTFADVGNLVWLFLAINVIRAISVAMLFPVLKNLGYGFSFRRAIVVSYAGLRGAVGLIAALLVAEECSCALDEDGEPIQGDGIICLVGRTQNEMIFMMAGIVLLTLAINGTTSKRLVNWLKLNKQGAAAHTFFERATVHVHDHMEFVVESLKRHPHYKNADWDVVWKHMPILSRQVYEERKRTGVPHNHESFTILKQIDKISRDRFEHDDVNLSDKTLSSGEGSSGSDLEIGSDGKSGKLSSLGLSGRELIAACSIDVQLKEARHRFLSLVKASYRRQFHEGANRSWPSVQVLIEAASRCQDKSGHPINEWDAHLKDYLYMDSCWRSNRCYELGGGHRLAEAYNIAGTFVRAHKSVIAPFQQFTHEAASDVVEIILEENALMIEKALDFTETIELSYPEVARSVKTNIAIQRLLKEMENYAHKMLDRAEIDEKDFETIERALEDSRRDLRRLRQAQPQTVIQVMRNSSFFLDVNVDMCDMLMAMAVPTTFLVGDTILSPDELCENVFLIVRGKVEVTFEDGVQVEKTIGDALGTVAFVTGEAQPFDAIAITAVETMRISHSILRDCVAKGPHLLYNMYREAGLMILESQFPQFQFASFSLLKFVLPHVRVVRGHKPGRGSVDHKHTSVMEDSSLARRGHSVVSMSKPILFHGGLVICLTGDTIPAEDIGDEGPLQLLTPHTPHGPLFLEPGAVLMHVSDEAVTSIREYDAFDHIHPGQNIQRLNHSVLEKQHHLRKGVHRRRKFSDGLGRSGRRSDRDDSDDRDGDQGSLFRADSNNSSAVGQPASSTNGSVGVPTSPGNRPAARSMEDFL</sequence>
<dbReference type="Proteomes" id="UP001642464">
    <property type="component" value="Unassembled WGS sequence"/>
</dbReference>
<feature type="region of interest" description="Disordered" evidence="10">
    <location>
        <begin position="1067"/>
        <end position="1147"/>
    </location>
</feature>
<feature type="transmembrane region" description="Helical" evidence="11">
    <location>
        <begin position="345"/>
        <end position="367"/>
    </location>
</feature>
<dbReference type="SUPFAM" id="SSF51206">
    <property type="entry name" value="cAMP-binding domain-like"/>
    <property type="match status" value="1"/>
</dbReference>
<dbReference type="PANTHER" id="PTHR10110">
    <property type="entry name" value="SODIUM/HYDROGEN EXCHANGER"/>
    <property type="match status" value="1"/>
</dbReference>
<feature type="transmembrane region" description="Helical" evidence="11">
    <location>
        <begin position="308"/>
        <end position="325"/>
    </location>
</feature>
<accession>A0ABP0KJW2</accession>
<evidence type="ECO:0000256" key="9">
    <source>
        <dbReference type="ARBA" id="ARBA00023201"/>
    </source>
</evidence>
<evidence type="ECO:0000313" key="13">
    <source>
        <dbReference type="EMBL" id="CAK9027120.1"/>
    </source>
</evidence>
<evidence type="ECO:0000256" key="1">
    <source>
        <dbReference type="ARBA" id="ARBA00004651"/>
    </source>
</evidence>
<evidence type="ECO:0000256" key="2">
    <source>
        <dbReference type="ARBA" id="ARBA00022448"/>
    </source>
</evidence>
<organism evidence="13 14">
    <name type="scientific">Durusdinium trenchii</name>
    <dbReference type="NCBI Taxonomy" id="1381693"/>
    <lineage>
        <taxon>Eukaryota</taxon>
        <taxon>Sar</taxon>
        <taxon>Alveolata</taxon>
        <taxon>Dinophyceae</taxon>
        <taxon>Suessiales</taxon>
        <taxon>Symbiodiniaceae</taxon>
        <taxon>Durusdinium</taxon>
    </lineage>
</organism>
<evidence type="ECO:0000256" key="10">
    <source>
        <dbReference type="SAM" id="MobiDB-lite"/>
    </source>
</evidence>
<keyword evidence="3" id="KW-1003">Cell membrane</keyword>
<feature type="transmembrane region" description="Helical" evidence="11">
    <location>
        <begin position="22"/>
        <end position="42"/>
    </location>
</feature>
<evidence type="ECO:0000256" key="8">
    <source>
        <dbReference type="ARBA" id="ARBA00023136"/>
    </source>
</evidence>
<evidence type="ECO:0000256" key="11">
    <source>
        <dbReference type="SAM" id="Phobius"/>
    </source>
</evidence>
<keyword evidence="5 11" id="KW-1133">Transmembrane helix</keyword>